<reference evidence="2" key="1">
    <citation type="submission" date="2025-05" db="UniProtKB">
        <authorList>
            <consortium name="RefSeq"/>
        </authorList>
    </citation>
    <scope>NUCLEOTIDE SEQUENCE [LARGE SCALE GENOMIC DNA]</scope>
</reference>
<evidence type="ECO:0000313" key="3">
    <source>
        <dbReference type="RefSeq" id="XP_067145543.1"/>
    </source>
</evidence>
<keyword evidence="2" id="KW-1185">Reference proteome</keyword>
<evidence type="ECO:0000313" key="2">
    <source>
        <dbReference type="Proteomes" id="UP001652627"/>
    </source>
</evidence>
<feature type="region of interest" description="Disordered" evidence="1">
    <location>
        <begin position="230"/>
        <end position="250"/>
    </location>
</feature>
<dbReference type="GeneID" id="106497739"/>
<dbReference type="Proteomes" id="UP001652627">
    <property type="component" value="Chromosome 1"/>
</dbReference>
<gene>
    <name evidence="3" type="primary">DNHD1</name>
</gene>
<sequence length="565" mass="63656">MSLSSQAMSHIPAGWAVSPSGQAVSHVTAGRAVSLTIQAMSHVPCPSRVGRVPQQPGRVPCPMSQQGARKAICSQPVKRGGAQTLRQRLEAQLQESGRPDPLLLDALVAEVIVVFRRVLKTGSRRSWLHLLYVLQLLRPFQEQLGGHKELLPLLKSLCQQYHNSQAFVSDLDILGAIGKVFPKAHLMLDVGVRESEPSARLLLSGSGPVFAEHPGPSVLERETKDQAITSSLHPVSSQELQRPLSDTGKKATGSVLQGLEENDASSQPPLTGLQACETFMRNRDLGKIDCAYLNVAPSRHFRPYDLVVVPRHKAEPQHYVFSSFGVLHVHPEDGAKTMTLAEWHREVMLWQLLCCFPFFQHCLEHKVFTSWWKNVKRCQLQKRRKALNSRLLLAVPHFAAALLHISRLLQELRSVHWLPQDDSTCHTFPGLQLKLVQENSHAQSLLRRFFALCSSILELVRNDTYKMVHGLQTQVQGCRLYVSKESLYKQRVRYECLQNRLQQAESWLQRLGMLAKLTNFLICQNLVSIVQEEITAFVSNVLQFGFLLHYENVTLWSRAVQHLQG</sequence>
<dbReference type="RefSeq" id="XP_067145543.1">
    <property type="nucleotide sequence ID" value="XM_067289442.1"/>
</dbReference>
<evidence type="ECO:0000256" key="1">
    <source>
        <dbReference type="SAM" id="MobiDB-lite"/>
    </source>
</evidence>
<organism evidence="2 3">
    <name type="scientific">Apteryx mantelli</name>
    <name type="common">North Island brown kiwi</name>
    <dbReference type="NCBI Taxonomy" id="2696672"/>
    <lineage>
        <taxon>Eukaryota</taxon>
        <taxon>Metazoa</taxon>
        <taxon>Chordata</taxon>
        <taxon>Craniata</taxon>
        <taxon>Vertebrata</taxon>
        <taxon>Euteleostomi</taxon>
        <taxon>Archelosauria</taxon>
        <taxon>Archosauria</taxon>
        <taxon>Dinosauria</taxon>
        <taxon>Saurischia</taxon>
        <taxon>Theropoda</taxon>
        <taxon>Coelurosauria</taxon>
        <taxon>Aves</taxon>
        <taxon>Palaeognathae</taxon>
        <taxon>Apterygiformes</taxon>
        <taxon>Apterygidae</taxon>
        <taxon>Apteryx</taxon>
    </lineage>
</organism>
<protein>
    <submittedName>
        <fullName evidence="3">Dynein heavy chain domain-containing protein 1</fullName>
    </submittedName>
</protein>
<reference evidence="3" key="2">
    <citation type="submission" date="2025-08" db="UniProtKB">
        <authorList>
            <consortium name="RefSeq"/>
        </authorList>
    </citation>
    <scope>IDENTIFICATION</scope>
    <source>
        <tissue evidence="3">Blood</tissue>
    </source>
</reference>
<proteinExistence type="predicted"/>
<feature type="compositionally biased region" description="Polar residues" evidence="1">
    <location>
        <begin position="230"/>
        <end position="240"/>
    </location>
</feature>
<name>A0ABM4DYI6_9AVES</name>
<accession>A0ABM4DYI6</accession>